<evidence type="ECO:0000256" key="9">
    <source>
        <dbReference type="RuleBase" id="RU361174"/>
    </source>
</evidence>
<name>A0A290QEQ5_9BACT</name>
<keyword evidence="5 9" id="KW-0378">Hydrolase</keyword>
<feature type="chain" id="PRO_5012200159" description="Beta-xylanase" evidence="10">
    <location>
        <begin position="22"/>
        <end position="820"/>
    </location>
</feature>
<evidence type="ECO:0000259" key="11">
    <source>
        <dbReference type="PROSITE" id="PS51677"/>
    </source>
</evidence>
<keyword evidence="3" id="KW-0858">Xylan degradation</keyword>
<dbReference type="Proteomes" id="UP000217265">
    <property type="component" value="Chromosome"/>
</dbReference>
<accession>A0A290QEQ5</accession>
<evidence type="ECO:0000256" key="5">
    <source>
        <dbReference type="ARBA" id="ARBA00022801"/>
    </source>
</evidence>
<reference evidence="13 14" key="1">
    <citation type="submission" date="2017-09" db="EMBL/GenBank/DDBJ databases">
        <title>Complete genome sequence of Verrucomicrobial strain HZ-65, isolated from freshwater.</title>
        <authorList>
            <person name="Choi A."/>
        </authorList>
    </citation>
    <scope>NUCLEOTIDE SEQUENCE [LARGE SCALE GENOMIC DNA]</scope>
    <source>
        <strain evidence="13 14">HZ-65</strain>
    </source>
</reference>
<dbReference type="AlphaFoldDB" id="A0A290QEQ5"/>
<keyword evidence="6 9" id="KW-0119">Carbohydrate metabolism</keyword>
<dbReference type="SUPFAM" id="SSF51445">
    <property type="entry name" value="(Trans)glycosidases"/>
    <property type="match status" value="1"/>
</dbReference>
<dbReference type="Gene3D" id="3.20.20.80">
    <property type="entry name" value="Glycosidases"/>
    <property type="match status" value="1"/>
</dbReference>
<keyword evidence="14" id="KW-1185">Reference proteome</keyword>
<dbReference type="InterPro" id="IPR011330">
    <property type="entry name" value="Glyco_hydro/deAcase_b/a-brl"/>
</dbReference>
<feature type="signal peptide" evidence="10">
    <location>
        <begin position="1"/>
        <end position="21"/>
    </location>
</feature>
<dbReference type="Pfam" id="PF01522">
    <property type="entry name" value="Polysacc_deac_1"/>
    <property type="match status" value="1"/>
</dbReference>
<dbReference type="InterPro" id="IPR002509">
    <property type="entry name" value="NODB_dom"/>
</dbReference>
<evidence type="ECO:0000256" key="1">
    <source>
        <dbReference type="ARBA" id="ARBA00000681"/>
    </source>
</evidence>
<dbReference type="RefSeq" id="WP_096055450.1">
    <property type="nucleotide sequence ID" value="NZ_CP023344.1"/>
</dbReference>
<dbReference type="KEGG" id="vbh:CMV30_07585"/>
<keyword evidence="4 10" id="KW-0732">Signal</keyword>
<dbReference type="OrthoDB" id="9809277at2"/>
<dbReference type="GO" id="GO:0016810">
    <property type="term" value="F:hydrolase activity, acting on carbon-nitrogen (but not peptide) bonds"/>
    <property type="evidence" value="ECO:0007669"/>
    <property type="project" value="InterPro"/>
</dbReference>
<dbReference type="PANTHER" id="PTHR31490:SF88">
    <property type="entry name" value="BETA-XYLANASE"/>
    <property type="match status" value="1"/>
</dbReference>
<dbReference type="SMART" id="SM00633">
    <property type="entry name" value="Glyco_10"/>
    <property type="match status" value="1"/>
</dbReference>
<keyword evidence="8 9" id="KW-0624">Polysaccharide degradation</keyword>
<dbReference type="GO" id="GO:0045493">
    <property type="term" value="P:xylan catabolic process"/>
    <property type="evidence" value="ECO:0007669"/>
    <property type="project" value="UniProtKB-KW"/>
</dbReference>
<dbReference type="PROSITE" id="PS51677">
    <property type="entry name" value="NODB"/>
    <property type="match status" value="1"/>
</dbReference>
<dbReference type="EC" id="3.2.1.8" evidence="9"/>
<evidence type="ECO:0000259" key="12">
    <source>
        <dbReference type="PROSITE" id="PS51760"/>
    </source>
</evidence>
<evidence type="ECO:0000256" key="10">
    <source>
        <dbReference type="SAM" id="SignalP"/>
    </source>
</evidence>
<dbReference type="InterPro" id="IPR001000">
    <property type="entry name" value="GH10_dom"/>
</dbReference>
<dbReference type="EMBL" id="CP023344">
    <property type="protein sequence ID" value="ATC63818.1"/>
    <property type="molecule type" value="Genomic_DNA"/>
</dbReference>
<dbReference type="PROSITE" id="PS51760">
    <property type="entry name" value="GH10_2"/>
    <property type="match status" value="1"/>
</dbReference>
<evidence type="ECO:0000256" key="3">
    <source>
        <dbReference type="ARBA" id="ARBA00022651"/>
    </source>
</evidence>
<dbReference type="GO" id="GO:0031176">
    <property type="term" value="F:endo-1,4-beta-xylanase activity"/>
    <property type="evidence" value="ECO:0007669"/>
    <property type="project" value="UniProtKB-EC"/>
</dbReference>
<evidence type="ECO:0000256" key="2">
    <source>
        <dbReference type="ARBA" id="ARBA00007495"/>
    </source>
</evidence>
<evidence type="ECO:0000256" key="4">
    <source>
        <dbReference type="ARBA" id="ARBA00022729"/>
    </source>
</evidence>
<dbReference type="PRINTS" id="PR00134">
    <property type="entry name" value="GLHYDRLASE10"/>
</dbReference>
<dbReference type="InterPro" id="IPR008979">
    <property type="entry name" value="Galactose-bd-like_sf"/>
</dbReference>
<evidence type="ECO:0000256" key="6">
    <source>
        <dbReference type="ARBA" id="ARBA00023277"/>
    </source>
</evidence>
<dbReference type="SUPFAM" id="SSF88713">
    <property type="entry name" value="Glycoside hydrolase/deacetylase"/>
    <property type="match status" value="1"/>
</dbReference>
<dbReference type="InterPro" id="IPR017853">
    <property type="entry name" value="GH"/>
</dbReference>
<dbReference type="CDD" id="cd10917">
    <property type="entry name" value="CE4_NodB_like_6s_7s"/>
    <property type="match status" value="1"/>
</dbReference>
<dbReference type="Gene3D" id="2.60.120.260">
    <property type="entry name" value="Galactose-binding domain-like"/>
    <property type="match status" value="1"/>
</dbReference>
<evidence type="ECO:0000256" key="7">
    <source>
        <dbReference type="ARBA" id="ARBA00023295"/>
    </source>
</evidence>
<comment type="catalytic activity">
    <reaction evidence="1 9">
        <text>Endohydrolysis of (1-&gt;4)-beta-D-xylosidic linkages in xylans.</text>
        <dbReference type="EC" id="3.2.1.8"/>
    </reaction>
</comment>
<dbReference type="Gene3D" id="3.20.20.370">
    <property type="entry name" value="Glycoside hydrolase/deacetylase"/>
    <property type="match status" value="1"/>
</dbReference>
<evidence type="ECO:0000313" key="14">
    <source>
        <dbReference type="Proteomes" id="UP000217265"/>
    </source>
</evidence>
<evidence type="ECO:0000313" key="13">
    <source>
        <dbReference type="EMBL" id="ATC63818.1"/>
    </source>
</evidence>
<feature type="domain" description="GH10" evidence="12">
    <location>
        <begin position="478"/>
        <end position="761"/>
    </location>
</feature>
<evidence type="ECO:0000256" key="8">
    <source>
        <dbReference type="ARBA" id="ARBA00023326"/>
    </source>
</evidence>
<dbReference type="InterPro" id="IPR044846">
    <property type="entry name" value="GH10"/>
</dbReference>
<organism evidence="13 14">
    <name type="scientific">Nibricoccus aquaticus</name>
    <dbReference type="NCBI Taxonomy" id="2576891"/>
    <lineage>
        <taxon>Bacteria</taxon>
        <taxon>Pseudomonadati</taxon>
        <taxon>Verrucomicrobiota</taxon>
        <taxon>Opitutia</taxon>
        <taxon>Opitutales</taxon>
        <taxon>Opitutaceae</taxon>
        <taxon>Nibricoccus</taxon>
    </lineage>
</organism>
<dbReference type="PANTHER" id="PTHR31490">
    <property type="entry name" value="GLYCOSYL HYDROLASE"/>
    <property type="match status" value="1"/>
</dbReference>
<dbReference type="SUPFAM" id="SSF49785">
    <property type="entry name" value="Galactose-binding domain-like"/>
    <property type="match status" value="1"/>
</dbReference>
<proteinExistence type="inferred from homology"/>
<protein>
    <recommendedName>
        <fullName evidence="9">Beta-xylanase</fullName>
        <ecNumber evidence="9">3.2.1.8</ecNumber>
    </recommendedName>
</protein>
<sequence>MNTRLIALTLLGAAMMTASFAAPVPTKRVALVFDDGPRPADAEPLLAVLAQEKVMVTFALVGDRVNENPATAKAIAAAGHEVVNHSQTHAQPRDLDDGALAKDVAEAQRVITQALGVAPRWYWPPYLTVDDRVREAAKKAGITVYAPKHLVSSQDWDKAVPAEEIFKKATTDVRDGTVILFHEWRAETRQQLPAILAELRKQGCVFFTFSALEAELRGGAGAAPAAAMAEGAAMGGAKIPEGGEALLTGDVIKDFTISAQSGNENAFSLSRVDVKGQAFSRAIKMETMRDLSPAWAVEARVPLGKAVKKGDTGLVRFFARAVASADETGAGYVRVVVQQAGPNYAKSVESTVTMRGEWQEFLLPFTFVDSYGKGGLELSFGFGFKRETVEIGGIEVLGFGTQVKAADLPKTRFTYVGREADAAWRKEALARIEKIRKSAFVIETRDANGQPVAGATIKVEQVRSAFHFGTALQFARLTQDSPDNKIYREKAKELFNAASPENDLKWPVWIGEWKGAYSQQQSLEGLRWLRENGFHVRGHVLVWPGWKNLPEMIKKLNGSKKERATIPGLVLKHIAEITGATKEFIQEWDVLNEPYDNHDLMALFGNDIMTEWFKAAEKGAPGVPLYLNDYSNHDLVADKAHCLEFFKVAKFLQSKGSPLGGLGLQGHISAQPNPPENVLAALEVYSEFKLPIRITEFDIDTDDQQLQADYTRDFLILCYSHPSVVGVQHWGFWEKAHWRPKGALYRGDWSEKPAGKIYRSLVLNDWRTKVQGKAGKTGKVGGRGFHGEYVVTVERDGKMTQQTFSLKPEEEKTTVQVVLP</sequence>
<feature type="domain" description="NodB homology" evidence="11">
    <location>
        <begin position="27"/>
        <end position="207"/>
    </location>
</feature>
<comment type="similarity">
    <text evidence="2 9">Belongs to the glycosyl hydrolase 10 (cellulase F) family.</text>
</comment>
<dbReference type="Pfam" id="PF00331">
    <property type="entry name" value="Glyco_hydro_10"/>
    <property type="match status" value="1"/>
</dbReference>
<gene>
    <name evidence="13" type="ORF">CMV30_07585</name>
</gene>
<keyword evidence="7 9" id="KW-0326">Glycosidase</keyword>